<dbReference type="AlphaFoldDB" id="A0A8H6XMB4"/>
<reference evidence="1" key="1">
    <citation type="submission" date="2020-05" db="EMBL/GenBank/DDBJ databases">
        <title>Mycena genomes resolve the evolution of fungal bioluminescence.</title>
        <authorList>
            <person name="Tsai I.J."/>
        </authorList>
    </citation>
    <scope>NUCLEOTIDE SEQUENCE</scope>
    <source>
        <strain evidence="1">160909Yilan</strain>
    </source>
</reference>
<organism evidence="1 2">
    <name type="scientific">Mycena sanguinolenta</name>
    <dbReference type="NCBI Taxonomy" id="230812"/>
    <lineage>
        <taxon>Eukaryota</taxon>
        <taxon>Fungi</taxon>
        <taxon>Dikarya</taxon>
        <taxon>Basidiomycota</taxon>
        <taxon>Agaricomycotina</taxon>
        <taxon>Agaricomycetes</taxon>
        <taxon>Agaricomycetidae</taxon>
        <taxon>Agaricales</taxon>
        <taxon>Marasmiineae</taxon>
        <taxon>Mycenaceae</taxon>
        <taxon>Mycena</taxon>
    </lineage>
</organism>
<dbReference type="EMBL" id="JACAZH010000021">
    <property type="protein sequence ID" value="KAF7344325.1"/>
    <property type="molecule type" value="Genomic_DNA"/>
</dbReference>
<gene>
    <name evidence="1" type="ORF">MSAN_01913400</name>
</gene>
<dbReference type="OrthoDB" id="2013972at2759"/>
<dbReference type="Proteomes" id="UP000623467">
    <property type="component" value="Unassembled WGS sequence"/>
</dbReference>
<dbReference type="SUPFAM" id="SSF53335">
    <property type="entry name" value="S-adenosyl-L-methionine-dependent methyltransferases"/>
    <property type="match status" value="1"/>
</dbReference>
<keyword evidence="1" id="KW-0808">Transferase</keyword>
<dbReference type="GO" id="GO:0032259">
    <property type="term" value="P:methylation"/>
    <property type="evidence" value="ECO:0007669"/>
    <property type="project" value="UniProtKB-KW"/>
</dbReference>
<sequence length="250" mass="27525">MEIRDSTSPPPVVLDVGSGSGSWAIEMGSSYPQAQILGVDLVIDRDLHAPSNVQFKQLDITKGLPSVDRGYAIIHARVVTGHLKDPSVFVQAAYAALAPGGLLILCDACKPLWGDNSAPIPLIPGIHVPNDAPTAGSWWVGWMDVWFRTAYKHYRPVDELIKEHHELSLVHQERYLVPTHEFNDDEARPGLGAISNSILLGFCRGVVDTLLATGQFTRSQIDEWITLIEKEFETKPIYMTWDVACGVKSS</sequence>
<dbReference type="Pfam" id="PF13489">
    <property type="entry name" value="Methyltransf_23"/>
    <property type="match status" value="1"/>
</dbReference>
<proteinExistence type="predicted"/>
<keyword evidence="2" id="KW-1185">Reference proteome</keyword>
<comment type="caution">
    <text evidence="1">The sequence shown here is derived from an EMBL/GenBank/DDBJ whole genome shotgun (WGS) entry which is preliminary data.</text>
</comment>
<evidence type="ECO:0000313" key="2">
    <source>
        <dbReference type="Proteomes" id="UP000623467"/>
    </source>
</evidence>
<accession>A0A8H6XMB4</accession>
<dbReference type="GO" id="GO:0008168">
    <property type="term" value="F:methyltransferase activity"/>
    <property type="evidence" value="ECO:0007669"/>
    <property type="project" value="UniProtKB-KW"/>
</dbReference>
<name>A0A8H6XMB4_9AGAR</name>
<evidence type="ECO:0000313" key="1">
    <source>
        <dbReference type="EMBL" id="KAF7344325.1"/>
    </source>
</evidence>
<dbReference type="Gene3D" id="3.40.50.150">
    <property type="entry name" value="Vaccinia Virus protein VP39"/>
    <property type="match status" value="1"/>
</dbReference>
<dbReference type="InterPro" id="IPR029063">
    <property type="entry name" value="SAM-dependent_MTases_sf"/>
</dbReference>
<protein>
    <submittedName>
        <fullName evidence="1">S-adenosyl-L-methionine-dependent methyltransferase</fullName>
    </submittedName>
</protein>
<keyword evidence="1" id="KW-0489">Methyltransferase</keyword>
<dbReference type="CDD" id="cd02440">
    <property type="entry name" value="AdoMet_MTases"/>
    <property type="match status" value="1"/>
</dbReference>